<keyword evidence="4" id="KW-1185">Reference proteome</keyword>
<evidence type="ECO:0000256" key="1">
    <source>
        <dbReference type="SAM" id="MobiDB-lite"/>
    </source>
</evidence>
<feature type="region of interest" description="Disordered" evidence="1">
    <location>
        <begin position="1"/>
        <end position="28"/>
    </location>
</feature>
<organism evidence="3 4">
    <name type="scientific">Cytospora mali</name>
    <name type="common">Apple Valsa canker fungus</name>
    <name type="synonym">Valsa mali</name>
    <dbReference type="NCBI Taxonomy" id="578113"/>
    <lineage>
        <taxon>Eukaryota</taxon>
        <taxon>Fungi</taxon>
        <taxon>Dikarya</taxon>
        <taxon>Ascomycota</taxon>
        <taxon>Pezizomycotina</taxon>
        <taxon>Sordariomycetes</taxon>
        <taxon>Sordariomycetidae</taxon>
        <taxon>Diaporthales</taxon>
        <taxon>Cytosporaceae</taxon>
        <taxon>Cytospora</taxon>
    </lineage>
</organism>
<dbReference type="Proteomes" id="UP000078559">
    <property type="component" value="Chromosome 4"/>
</dbReference>
<dbReference type="EMBL" id="CM003101">
    <property type="protein sequence ID" value="KUI68410.1"/>
    <property type="molecule type" value="Genomic_DNA"/>
</dbReference>
<dbReference type="OrthoDB" id="5240813at2759"/>
<dbReference type="InterPro" id="IPR012942">
    <property type="entry name" value="SRR1-like"/>
</dbReference>
<gene>
    <name evidence="3" type="ORF">VM1G_04070</name>
</gene>
<evidence type="ECO:0000313" key="3">
    <source>
        <dbReference type="EMBL" id="KUI68410.1"/>
    </source>
</evidence>
<accession>A0A194VX79</accession>
<name>A0A194VX79_CYTMA</name>
<sequence length="472" mass="55441">MSNLSPPGNKYQVLTKKQRGHEEPDFDNVQDEISHRDLQGLSDDERARQIVAWTNWWFRSQKFLPQDLKFRKVWLEALEDASSKARNGQGGQHLTLSDEQREALQRIKQSLVPVTTQPFADEGFHYPNRLPHVDHFLRGYDHYRKQWLNSNQYHGLEKVLQTARIPFVNKIVAFGIGSPLWSADTIMADLNPELIGPDVDIRHLHRHRFTQYAIVMRMAEFFKNQHGQHVQVYIQDPDLRETDEEALEQLGCTILDGEYDYQEGFVMIDDNTLVYDAITCIDIFQIYMEYALPAAVMTTQLGIIDHRYEFPEEAKFVIIQNARIEDNLPIPWSQPRYPEKPTKNAFNILKSKYNEVLLFDEQILDEDRRRSHMAGGDIHWEAEKQFDQKLKDYYEAIQAEIDADESRTIEEGTYNDDDHNSWAVEYTNITEYVDPPPDLGHMNYSEQKELALYVRKQGILPNSPQKYRRRLH</sequence>
<dbReference type="PANTHER" id="PTHR42080">
    <property type="entry name" value="SRR1 DOMAIN-CONTAINING PROTEIN"/>
    <property type="match status" value="1"/>
</dbReference>
<evidence type="ECO:0000259" key="2">
    <source>
        <dbReference type="Pfam" id="PF07985"/>
    </source>
</evidence>
<reference evidence="3" key="1">
    <citation type="submission" date="2014-12" db="EMBL/GenBank/DDBJ databases">
        <title>Genome Sequence of Valsa Canker Pathogens Uncovers a Specific Adaption of Colonization on Woody Bark.</title>
        <authorList>
            <person name="Yin Z."/>
            <person name="Liu H."/>
            <person name="Gao X."/>
            <person name="Li Z."/>
            <person name="Song N."/>
            <person name="Ke X."/>
            <person name="Dai Q."/>
            <person name="Wu Y."/>
            <person name="Sun Y."/>
            <person name="Xu J.-R."/>
            <person name="Kang Z.K."/>
            <person name="Wang L."/>
            <person name="Huang L."/>
        </authorList>
    </citation>
    <scope>NUCLEOTIDE SEQUENCE [LARGE SCALE GENOMIC DNA]</scope>
    <source>
        <strain evidence="3">03-8</strain>
    </source>
</reference>
<dbReference type="Pfam" id="PF07985">
    <property type="entry name" value="SRR1"/>
    <property type="match status" value="1"/>
</dbReference>
<protein>
    <recommendedName>
        <fullName evidence="2">SRR1-like domain-containing protein</fullName>
    </recommendedName>
</protein>
<dbReference type="PANTHER" id="PTHR42080:SF1">
    <property type="entry name" value="SRR1-LIKE DOMAIN-CONTAINING PROTEIN"/>
    <property type="match status" value="1"/>
</dbReference>
<feature type="domain" description="SRR1-like" evidence="2">
    <location>
        <begin position="166"/>
        <end position="276"/>
    </location>
</feature>
<proteinExistence type="predicted"/>
<evidence type="ECO:0000313" key="4">
    <source>
        <dbReference type="Proteomes" id="UP000078559"/>
    </source>
</evidence>
<dbReference type="AlphaFoldDB" id="A0A194VX79"/>